<feature type="compositionally biased region" description="Polar residues" evidence="1">
    <location>
        <begin position="239"/>
        <end position="248"/>
    </location>
</feature>
<feature type="compositionally biased region" description="Polar residues" evidence="1">
    <location>
        <begin position="98"/>
        <end position="107"/>
    </location>
</feature>
<proteinExistence type="predicted"/>
<feature type="region of interest" description="Disordered" evidence="1">
    <location>
        <begin position="165"/>
        <end position="382"/>
    </location>
</feature>
<protein>
    <recommendedName>
        <fullName evidence="4">Serine/threonine-protein kinase ppk6</fullName>
    </recommendedName>
</protein>
<dbReference type="PANTHER" id="PTHR42084:SF1">
    <property type="entry name" value="SERINE_THREONINE-PROTEIN KINASE PPK6"/>
    <property type="match status" value="1"/>
</dbReference>
<feature type="compositionally biased region" description="Polar residues" evidence="1">
    <location>
        <begin position="342"/>
        <end position="370"/>
    </location>
</feature>
<evidence type="ECO:0000256" key="1">
    <source>
        <dbReference type="SAM" id="MobiDB-lite"/>
    </source>
</evidence>
<dbReference type="EMBL" id="JAULSN010000002">
    <property type="protein sequence ID" value="KAK3379561.1"/>
    <property type="molecule type" value="Genomic_DNA"/>
</dbReference>
<dbReference type="Proteomes" id="UP001287356">
    <property type="component" value="Unassembled WGS sequence"/>
</dbReference>
<name>A0AAE0NDM3_9PEZI</name>
<feature type="compositionally biased region" description="Low complexity" evidence="1">
    <location>
        <begin position="213"/>
        <end position="228"/>
    </location>
</feature>
<dbReference type="PANTHER" id="PTHR42084">
    <property type="entry name" value="YALI0E26631P"/>
    <property type="match status" value="1"/>
</dbReference>
<feature type="compositionally biased region" description="Polar residues" evidence="1">
    <location>
        <begin position="40"/>
        <end position="89"/>
    </location>
</feature>
<feature type="compositionally biased region" description="Polar residues" evidence="1">
    <location>
        <begin position="14"/>
        <end position="25"/>
    </location>
</feature>
<evidence type="ECO:0008006" key="4">
    <source>
        <dbReference type="Google" id="ProtNLM"/>
    </source>
</evidence>
<keyword evidence="3" id="KW-1185">Reference proteome</keyword>
<accession>A0AAE0NDM3</accession>
<reference evidence="2" key="2">
    <citation type="submission" date="2023-06" db="EMBL/GenBank/DDBJ databases">
        <authorList>
            <consortium name="Lawrence Berkeley National Laboratory"/>
            <person name="Haridas S."/>
            <person name="Hensen N."/>
            <person name="Bonometti L."/>
            <person name="Westerberg I."/>
            <person name="Brannstrom I.O."/>
            <person name="Guillou S."/>
            <person name="Cros-Aarteil S."/>
            <person name="Calhoun S."/>
            <person name="Kuo A."/>
            <person name="Mondo S."/>
            <person name="Pangilinan J."/>
            <person name="Riley R."/>
            <person name="Labutti K."/>
            <person name="Andreopoulos B."/>
            <person name="Lipzen A."/>
            <person name="Chen C."/>
            <person name="Yanf M."/>
            <person name="Daum C."/>
            <person name="Ng V."/>
            <person name="Clum A."/>
            <person name="Steindorff A."/>
            <person name="Ohm R."/>
            <person name="Martin F."/>
            <person name="Silar P."/>
            <person name="Natvig D."/>
            <person name="Lalanne C."/>
            <person name="Gautier V."/>
            <person name="Ament-Velasquez S.L."/>
            <person name="Kruys A."/>
            <person name="Hutchinson M.I."/>
            <person name="Powell A.J."/>
            <person name="Barry K."/>
            <person name="Miller A.N."/>
            <person name="Grigoriev I.V."/>
            <person name="Debuchy R."/>
            <person name="Gladieux P."/>
            <person name="Thoren M.H."/>
            <person name="Johannesson H."/>
        </authorList>
    </citation>
    <scope>NUCLEOTIDE SEQUENCE</scope>
    <source>
        <strain evidence="2">CBS 958.72</strain>
    </source>
</reference>
<reference evidence="2" key="1">
    <citation type="journal article" date="2023" name="Mol. Phylogenet. Evol.">
        <title>Genome-scale phylogeny and comparative genomics of the fungal order Sordariales.</title>
        <authorList>
            <person name="Hensen N."/>
            <person name="Bonometti L."/>
            <person name="Westerberg I."/>
            <person name="Brannstrom I.O."/>
            <person name="Guillou S."/>
            <person name="Cros-Aarteil S."/>
            <person name="Calhoun S."/>
            <person name="Haridas S."/>
            <person name="Kuo A."/>
            <person name="Mondo S."/>
            <person name="Pangilinan J."/>
            <person name="Riley R."/>
            <person name="LaButti K."/>
            <person name="Andreopoulos B."/>
            <person name="Lipzen A."/>
            <person name="Chen C."/>
            <person name="Yan M."/>
            <person name="Daum C."/>
            <person name="Ng V."/>
            <person name="Clum A."/>
            <person name="Steindorff A."/>
            <person name="Ohm R.A."/>
            <person name="Martin F."/>
            <person name="Silar P."/>
            <person name="Natvig D.O."/>
            <person name="Lalanne C."/>
            <person name="Gautier V."/>
            <person name="Ament-Velasquez S.L."/>
            <person name="Kruys A."/>
            <person name="Hutchinson M.I."/>
            <person name="Powell A.J."/>
            <person name="Barry K."/>
            <person name="Miller A.N."/>
            <person name="Grigoriev I.V."/>
            <person name="Debuchy R."/>
            <person name="Gladieux P."/>
            <person name="Hiltunen Thoren M."/>
            <person name="Johannesson H."/>
        </authorList>
    </citation>
    <scope>NUCLEOTIDE SEQUENCE</scope>
    <source>
        <strain evidence="2">CBS 958.72</strain>
    </source>
</reference>
<feature type="region of interest" description="Disordered" evidence="1">
    <location>
        <begin position="1"/>
        <end position="144"/>
    </location>
</feature>
<evidence type="ECO:0000313" key="2">
    <source>
        <dbReference type="EMBL" id="KAK3379561.1"/>
    </source>
</evidence>
<sequence length="589" mass="63310">MSADLFAAFEAPAPSSNAQQNQTAKPGSVPAAPENDPFSFLTSSLASPQLQSNNRQASQWPPFQSQNSTQATQANPWLPAQSSQPQNVGSWGDLGALTGTQGVSSFLAQEPEPAKSEYDDDDTWGDFEVPAAVPSPQTDPPRNRITRASTIDIMSNKLVDIGSTTSTLEPWQERPSWERPVSQKSVPKRDLNVLFDADDFDPDEDGENDFGDFEAAAAAPKPAASSKPIPDLLSLDTLPAQSAAQTRKQPPGLLLSSLSLSGNSTAYPQAPKSPYGSFQNRKPSPVKELKVKTPQPPEFPTEAKKGSPTPVTAWPTVGEDGFDNEWADFEDLPGTPEPKHANGSTAPSSDQGELGQANSKAVGVTSSPDQPSRPPPTNVPPPSILLSIFPQLLDLATTSLLKPVSAVSAQTKERVLSDTVTVTFLRGYLALATVAARVIAGRKLRWHRDKFLMQGMAISAAGGKGGMKLAGIDKTQSTREDREAADVIDIWKSQVGRLRSAVAAANAAMTDGGPPLKIPELSVSLPTHTATMVPTAPKPCVICGLKRDERIPKVDFDVEDSFGEWWVEFWGHRACRNFWVEHEAKLKQR</sequence>
<feature type="compositionally biased region" description="Pro residues" evidence="1">
    <location>
        <begin position="371"/>
        <end position="382"/>
    </location>
</feature>
<feature type="compositionally biased region" description="Acidic residues" evidence="1">
    <location>
        <begin position="196"/>
        <end position="212"/>
    </location>
</feature>
<feature type="compositionally biased region" description="Acidic residues" evidence="1">
    <location>
        <begin position="320"/>
        <end position="331"/>
    </location>
</feature>
<comment type="caution">
    <text evidence="2">The sequence shown here is derived from an EMBL/GenBank/DDBJ whole genome shotgun (WGS) entry which is preliminary data.</text>
</comment>
<organism evidence="2 3">
    <name type="scientific">Lasiosphaeria ovina</name>
    <dbReference type="NCBI Taxonomy" id="92902"/>
    <lineage>
        <taxon>Eukaryota</taxon>
        <taxon>Fungi</taxon>
        <taxon>Dikarya</taxon>
        <taxon>Ascomycota</taxon>
        <taxon>Pezizomycotina</taxon>
        <taxon>Sordariomycetes</taxon>
        <taxon>Sordariomycetidae</taxon>
        <taxon>Sordariales</taxon>
        <taxon>Lasiosphaeriaceae</taxon>
        <taxon>Lasiosphaeria</taxon>
    </lineage>
</organism>
<evidence type="ECO:0000313" key="3">
    <source>
        <dbReference type="Proteomes" id="UP001287356"/>
    </source>
</evidence>
<gene>
    <name evidence="2" type="ORF">B0T24DRAFT_162217</name>
</gene>
<dbReference type="AlphaFoldDB" id="A0AAE0NDM3"/>